<reference evidence="2" key="2">
    <citation type="submission" date="2015-01" db="EMBL/GenBank/DDBJ databases">
        <title>Evolutionary Origins and Diversification of the Mycorrhizal Mutualists.</title>
        <authorList>
            <consortium name="DOE Joint Genome Institute"/>
            <consortium name="Mycorrhizal Genomics Consortium"/>
            <person name="Kohler A."/>
            <person name="Kuo A."/>
            <person name="Nagy L.G."/>
            <person name="Floudas D."/>
            <person name="Copeland A."/>
            <person name="Barry K.W."/>
            <person name="Cichocki N."/>
            <person name="Veneault-Fourrey C."/>
            <person name="LaButti K."/>
            <person name="Lindquist E.A."/>
            <person name="Lipzen A."/>
            <person name="Lundell T."/>
            <person name="Morin E."/>
            <person name="Murat C."/>
            <person name="Riley R."/>
            <person name="Ohm R."/>
            <person name="Sun H."/>
            <person name="Tunlid A."/>
            <person name="Henrissat B."/>
            <person name="Grigoriev I.V."/>
            <person name="Hibbett D.S."/>
            <person name="Martin F."/>
        </authorList>
    </citation>
    <scope>NUCLEOTIDE SEQUENCE [LARGE SCALE GENOMIC DNA]</scope>
    <source>
        <strain evidence="2">F 1598</strain>
    </source>
</reference>
<evidence type="ECO:0000313" key="1">
    <source>
        <dbReference type="EMBL" id="KIM83885.1"/>
    </source>
</evidence>
<organism evidence="1 2">
    <name type="scientific">Piloderma croceum (strain F 1598)</name>
    <dbReference type="NCBI Taxonomy" id="765440"/>
    <lineage>
        <taxon>Eukaryota</taxon>
        <taxon>Fungi</taxon>
        <taxon>Dikarya</taxon>
        <taxon>Basidiomycota</taxon>
        <taxon>Agaricomycotina</taxon>
        <taxon>Agaricomycetes</taxon>
        <taxon>Agaricomycetidae</taxon>
        <taxon>Atheliales</taxon>
        <taxon>Atheliaceae</taxon>
        <taxon>Piloderma</taxon>
    </lineage>
</organism>
<accession>A0A0C3FHL1</accession>
<dbReference type="InParanoid" id="A0A0C3FHL1"/>
<name>A0A0C3FHL1_PILCF</name>
<evidence type="ECO:0000313" key="2">
    <source>
        <dbReference type="Proteomes" id="UP000054166"/>
    </source>
</evidence>
<dbReference type="EMBL" id="KN832989">
    <property type="protein sequence ID" value="KIM83885.1"/>
    <property type="molecule type" value="Genomic_DNA"/>
</dbReference>
<protein>
    <submittedName>
        <fullName evidence="1">Uncharacterized protein</fullName>
    </submittedName>
</protein>
<keyword evidence="2" id="KW-1185">Reference proteome</keyword>
<dbReference type="Proteomes" id="UP000054166">
    <property type="component" value="Unassembled WGS sequence"/>
</dbReference>
<gene>
    <name evidence="1" type="ORF">PILCRDRAFT_818899</name>
</gene>
<dbReference type="AlphaFoldDB" id="A0A0C3FHL1"/>
<reference evidence="1 2" key="1">
    <citation type="submission" date="2014-04" db="EMBL/GenBank/DDBJ databases">
        <authorList>
            <consortium name="DOE Joint Genome Institute"/>
            <person name="Kuo A."/>
            <person name="Tarkka M."/>
            <person name="Buscot F."/>
            <person name="Kohler A."/>
            <person name="Nagy L.G."/>
            <person name="Floudas D."/>
            <person name="Copeland A."/>
            <person name="Barry K.W."/>
            <person name="Cichocki N."/>
            <person name="Veneault-Fourrey C."/>
            <person name="LaButti K."/>
            <person name="Lindquist E.A."/>
            <person name="Lipzen A."/>
            <person name="Lundell T."/>
            <person name="Morin E."/>
            <person name="Murat C."/>
            <person name="Sun H."/>
            <person name="Tunlid A."/>
            <person name="Henrissat B."/>
            <person name="Grigoriev I.V."/>
            <person name="Hibbett D.S."/>
            <person name="Martin F."/>
            <person name="Nordberg H.P."/>
            <person name="Cantor M.N."/>
            <person name="Hua S.X."/>
        </authorList>
    </citation>
    <scope>NUCLEOTIDE SEQUENCE [LARGE SCALE GENOMIC DNA]</scope>
    <source>
        <strain evidence="1 2">F 1598</strain>
    </source>
</reference>
<proteinExistence type="predicted"/>
<dbReference type="HOGENOM" id="CLU_2251060_0_0_1"/>
<sequence>MSKLVSSRFLSIRLLEGSTIHILDGSDLQFTIPLMDPKCLTTNERLARCGHSTSQLLYAITNEKEMARNAPVGEINRDLVPPDRFWLSIGIDVKRMEYNNCDGK</sequence>